<dbReference type="Proteomes" id="UP000176603">
    <property type="component" value="Unassembled WGS sequence"/>
</dbReference>
<dbReference type="AlphaFoldDB" id="A0A1F7ULN4"/>
<feature type="compositionally biased region" description="Pro residues" evidence="1">
    <location>
        <begin position="1"/>
        <end position="12"/>
    </location>
</feature>
<dbReference type="PROSITE" id="PS50234">
    <property type="entry name" value="VWFA"/>
    <property type="match status" value="1"/>
</dbReference>
<organism evidence="3 4">
    <name type="scientific">Candidatus Uhrbacteria bacterium RIFCSPHIGHO2_12_FULL_60_25</name>
    <dbReference type="NCBI Taxonomy" id="1802399"/>
    <lineage>
        <taxon>Bacteria</taxon>
        <taxon>Candidatus Uhriibacteriota</taxon>
    </lineage>
</organism>
<dbReference type="STRING" id="1802399.A3E39_04735"/>
<dbReference type="SUPFAM" id="SSF53300">
    <property type="entry name" value="vWA-like"/>
    <property type="match status" value="1"/>
</dbReference>
<feature type="domain" description="VWFA" evidence="2">
    <location>
        <begin position="427"/>
        <end position="626"/>
    </location>
</feature>
<accession>A0A1F7ULN4</accession>
<dbReference type="InterPro" id="IPR002035">
    <property type="entry name" value="VWF_A"/>
</dbReference>
<evidence type="ECO:0000256" key="1">
    <source>
        <dbReference type="SAM" id="MobiDB-lite"/>
    </source>
</evidence>
<sequence>MPERPSFPPPRVESPSSDQDEKPDKDERARLLEQARSGFRDFHATFEKTVNAYYGTPDMSFTMKPGGWYINLEKIEVNADPSFFLDQGFSESESLFATFHEAEHFRDMLQDPDAYNRHFQYVKSRTDVHAGYPKALFRMYNCLDDVLVNRVVMNRWKDGARAKDSVYPKLFGTHDFRTAGDPPAPVPRHRQLMYALLRGAMLPDEKPLVDPDVQDAIDAWQQHGGRMNALDSLTAVDPKGLARYKPEQRFYIIRGTLEPVFEELYKRDLDDRKSKKTAEGEPGEPGEPGEEGEPFGDDPFDNAIPDPMDYEDLLDQINKIIKAIKKKKVDEFKERMGVDQKDFEAYRKDYDIVQPHIEALATVFEDVIQRRTSYRRRLIRPVKEGPVLDPRKAATAVAEIKAGHYEPVVMLDYEKKEVLRHLPNQLEFTLVCDGSGSMSGNPKEVMQRRLAVLATEAFALFQEKIQQARRHGEHIQLDVRSEVREFSDSDTELKPLSPTLTHAERVAMHKALKKLPSGGNNEAATFDAIEGEQYGPARLKRLRTGELKKLVVWLTDGGTDKSVVQGRLRRHEQLAGITKQGTSNLVIAGIGFDEGREAQDVYAPNGYYANTFEDVPKIFTEIIAKVLEDV</sequence>
<evidence type="ECO:0000259" key="2">
    <source>
        <dbReference type="PROSITE" id="PS50234"/>
    </source>
</evidence>
<feature type="region of interest" description="Disordered" evidence="1">
    <location>
        <begin position="271"/>
        <end position="306"/>
    </location>
</feature>
<evidence type="ECO:0000313" key="4">
    <source>
        <dbReference type="Proteomes" id="UP000176603"/>
    </source>
</evidence>
<gene>
    <name evidence="3" type="ORF">A3E39_04735</name>
</gene>
<proteinExistence type="predicted"/>
<feature type="region of interest" description="Disordered" evidence="1">
    <location>
        <begin position="1"/>
        <end position="26"/>
    </location>
</feature>
<name>A0A1F7ULN4_9BACT</name>
<dbReference type="EMBL" id="MGEH01000016">
    <property type="protein sequence ID" value="OGL79181.1"/>
    <property type="molecule type" value="Genomic_DNA"/>
</dbReference>
<feature type="compositionally biased region" description="Acidic residues" evidence="1">
    <location>
        <begin position="281"/>
        <end position="300"/>
    </location>
</feature>
<evidence type="ECO:0000313" key="3">
    <source>
        <dbReference type="EMBL" id="OGL79181.1"/>
    </source>
</evidence>
<reference evidence="3 4" key="1">
    <citation type="journal article" date="2016" name="Nat. Commun.">
        <title>Thousands of microbial genomes shed light on interconnected biogeochemical processes in an aquifer system.</title>
        <authorList>
            <person name="Anantharaman K."/>
            <person name="Brown C.T."/>
            <person name="Hug L.A."/>
            <person name="Sharon I."/>
            <person name="Castelle C.J."/>
            <person name="Probst A.J."/>
            <person name="Thomas B.C."/>
            <person name="Singh A."/>
            <person name="Wilkins M.J."/>
            <person name="Karaoz U."/>
            <person name="Brodie E.L."/>
            <person name="Williams K.H."/>
            <person name="Hubbard S.S."/>
            <person name="Banfield J.F."/>
        </authorList>
    </citation>
    <scope>NUCLEOTIDE SEQUENCE [LARGE SCALE GENOMIC DNA]</scope>
</reference>
<protein>
    <recommendedName>
        <fullName evidence="2">VWFA domain-containing protein</fullName>
    </recommendedName>
</protein>
<comment type="caution">
    <text evidence="3">The sequence shown here is derived from an EMBL/GenBank/DDBJ whole genome shotgun (WGS) entry which is preliminary data.</text>
</comment>
<dbReference type="CDD" id="cd00198">
    <property type="entry name" value="vWFA"/>
    <property type="match status" value="1"/>
</dbReference>
<dbReference type="Gene3D" id="3.40.50.410">
    <property type="entry name" value="von Willebrand factor, type A domain"/>
    <property type="match status" value="1"/>
</dbReference>
<dbReference type="InterPro" id="IPR036465">
    <property type="entry name" value="vWFA_dom_sf"/>
</dbReference>